<feature type="chain" id="PRO_5043016940" evidence="1">
    <location>
        <begin position="19"/>
        <end position="89"/>
    </location>
</feature>
<organism evidence="2 3">
    <name type="scientific">Stenotrophomonas rhizophila</name>
    <dbReference type="NCBI Taxonomy" id="216778"/>
    <lineage>
        <taxon>Bacteria</taxon>
        <taxon>Pseudomonadati</taxon>
        <taxon>Pseudomonadota</taxon>
        <taxon>Gammaproteobacteria</taxon>
        <taxon>Lysobacterales</taxon>
        <taxon>Lysobacteraceae</taxon>
        <taxon>Stenotrophomonas</taxon>
    </lineage>
</organism>
<dbReference type="PANTHER" id="PTHR38008">
    <property type="entry name" value="HEMOLYSIN-RELATED"/>
    <property type="match status" value="1"/>
</dbReference>
<dbReference type="PANTHER" id="PTHR38008:SF2">
    <property type="entry name" value="HEMOLYSIN"/>
    <property type="match status" value="1"/>
</dbReference>
<name>A0AAP5AGC2_9GAMM</name>
<dbReference type="RefSeq" id="WP_307106007.1">
    <property type="nucleotide sequence ID" value="NZ_JAUTAS010000001.1"/>
</dbReference>
<dbReference type="AlphaFoldDB" id="A0AAP5AGC2"/>
<evidence type="ECO:0000313" key="2">
    <source>
        <dbReference type="EMBL" id="MDQ1107273.1"/>
    </source>
</evidence>
<dbReference type="EMBL" id="JAUTAS010000001">
    <property type="protein sequence ID" value="MDQ1107273.1"/>
    <property type="molecule type" value="Genomic_DNA"/>
</dbReference>
<feature type="signal peptide" evidence="1">
    <location>
        <begin position="1"/>
        <end position="18"/>
    </location>
</feature>
<dbReference type="PROSITE" id="PS51257">
    <property type="entry name" value="PROKAR_LIPOPROTEIN"/>
    <property type="match status" value="1"/>
</dbReference>
<dbReference type="InterPro" id="IPR005590">
    <property type="entry name" value="DUF333"/>
</dbReference>
<dbReference type="Pfam" id="PF03891">
    <property type="entry name" value="DUF333"/>
    <property type="match status" value="1"/>
</dbReference>
<protein>
    <submittedName>
        <fullName evidence="2">Hemolysin</fullName>
    </submittedName>
</protein>
<reference evidence="2" key="1">
    <citation type="submission" date="2023-07" db="EMBL/GenBank/DDBJ databases">
        <title>Functional and genomic diversity of the sorghum phyllosphere microbiome.</title>
        <authorList>
            <person name="Shade A."/>
        </authorList>
    </citation>
    <scope>NUCLEOTIDE SEQUENCE</scope>
    <source>
        <strain evidence="2">SORGH_AS_0457</strain>
    </source>
</reference>
<dbReference type="Proteomes" id="UP001226084">
    <property type="component" value="Unassembled WGS sequence"/>
</dbReference>
<gene>
    <name evidence="2" type="ORF">QE424_000432</name>
</gene>
<proteinExistence type="predicted"/>
<comment type="caution">
    <text evidence="2">The sequence shown here is derived from an EMBL/GenBank/DDBJ whole genome shotgun (WGS) entry which is preliminary data.</text>
</comment>
<keyword evidence="1" id="KW-0732">Signal</keyword>
<evidence type="ECO:0000313" key="3">
    <source>
        <dbReference type="Proteomes" id="UP001226084"/>
    </source>
</evidence>
<accession>A0AAP5AGC2</accession>
<sequence>MRRINVAVLAAAIAVAGAAGCSQQNQEARENGVPVGMANPASEYCVKRGGKVMIEKDRDGNERGICHLPDGKRIDEWELFRRDAGQKPS</sequence>
<evidence type="ECO:0000256" key="1">
    <source>
        <dbReference type="SAM" id="SignalP"/>
    </source>
</evidence>